<reference evidence="11 12" key="1">
    <citation type="submission" date="2018-08" db="EMBL/GenBank/DDBJ databases">
        <title>A genome reference for cultivated species of the human gut microbiota.</title>
        <authorList>
            <person name="Zou Y."/>
            <person name="Xue W."/>
            <person name="Luo G."/>
        </authorList>
    </citation>
    <scope>NUCLEOTIDE SEQUENCE [LARGE SCALE GENOMIC DNA]</scope>
    <source>
        <strain evidence="9 11">AF16-14</strain>
        <strain evidence="10 12">OF03-11</strain>
    </source>
</reference>
<evidence type="ECO:0000256" key="3">
    <source>
        <dbReference type="ARBA" id="ARBA00022729"/>
    </source>
</evidence>
<dbReference type="PROSITE" id="PS51257">
    <property type="entry name" value="PROKAR_LIPOPROTEIN"/>
    <property type="match status" value="1"/>
</dbReference>
<dbReference type="Gene3D" id="1.25.40.390">
    <property type="match status" value="1"/>
</dbReference>
<evidence type="ECO:0000259" key="7">
    <source>
        <dbReference type="Pfam" id="PF07980"/>
    </source>
</evidence>
<dbReference type="Proteomes" id="UP000284434">
    <property type="component" value="Unassembled WGS sequence"/>
</dbReference>
<dbReference type="InterPro" id="IPR033985">
    <property type="entry name" value="SusD-like_N"/>
</dbReference>
<accession>A0A413IBI3</accession>
<dbReference type="SUPFAM" id="SSF48452">
    <property type="entry name" value="TPR-like"/>
    <property type="match status" value="1"/>
</dbReference>
<comment type="similarity">
    <text evidence="2">Belongs to the SusD family.</text>
</comment>
<evidence type="ECO:0000259" key="8">
    <source>
        <dbReference type="Pfam" id="PF14322"/>
    </source>
</evidence>
<gene>
    <name evidence="9" type="ORF">DWW57_05640</name>
    <name evidence="10" type="ORF">DXA53_10140</name>
</gene>
<evidence type="ECO:0000256" key="1">
    <source>
        <dbReference type="ARBA" id="ARBA00004442"/>
    </source>
</evidence>
<keyword evidence="5" id="KW-0998">Cell outer membrane</keyword>
<evidence type="ECO:0000313" key="9">
    <source>
        <dbReference type="EMBL" id="RGU57444.1"/>
    </source>
</evidence>
<keyword evidence="3 6" id="KW-0732">Signal</keyword>
<feature type="domain" description="RagB/SusD" evidence="7">
    <location>
        <begin position="384"/>
        <end position="485"/>
    </location>
</feature>
<dbReference type="Proteomes" id="UP000284243">
    <property type="component" value="Unassembled WGS sequence"/>
</dbReference>
<feature type="domain" description="SusD-like N-terminal" evidence="8">
    <location>
        <begin position="70"/>
        <end position="207"/>
    </location>
</feature>
<keyword evidence="4" id="KW-0472">Membrane</keyword>
<dbReference type="GO" id="GO:0009279">
    <property type="term" value="C:cell outer membrane"/>
    <property type="evidence" value="ECO:0007669"/>
    <property type="project" value="UniProtKB-SubCell"/>
</dbReference>
<protein>
    <submittedName>
        <fullName evidence="10">RagB/SusD family nutrient uptake outer membrane protein</fullName>
    </submittedName>
</protein>
<comment type="subcellular location">
    <subcellularLocation>
        <location evidence="1">Cell outer membrane</location>
    </subcellularLocation>
</comment>
<comment type="caution">
    <text evidence="10">The sequence shown here is derived from an EMBL/GenBank/DDBJ whole genome shotgun (WGS) entry which is preliminary data.</text>
</comment>
<evidence type="ECO:0000256" key="5">
    <source>
        <dbReference type="ARBA" id="ARBA00023237"/>
    </source>
</evidence>
<dbReference type="Pfam" id="PF14322">
    <property type="entry name" value="SusD-like_3"/>
    <property type="match status" value="1"/>
</dbReference>
<sequence>MKFKYILVLMTALAFTSCNNWLDVTPQGEVEGEDLLTNEKGYNAALNGIYYNLTSTTLYGKELSYGMMDVLAQYWDLSSKSKNSYYKQSQFDYEDASAKSRFDAIWSAMYQGITQANYILESLESNRSSIKYSELIEGEAYALRAFMHMELAAMYGPVIEKEGDLDQACISYRTQFNVEAQKFESMRSVLTKAKADLLKAQDLLKEDPIVGNKRYGDGNTSMLDYHSVLERRGDRMNLFAVKGLLMRLELALLNKPGAYEIADELIQLCKQNELFVLTNREDELYDKNLGEETILGFYKNDLWEVTKEVFGFEKGNQTDNFCINTNQYSIYLNDLYGRAPDGSGTDNRLRFWFGKPSNGGSYYIFSKLEETSYPGTIRLPYYPEIPILRLAEVYYVACETMIGKDNVKALGYLNDVRESRNLARLNGSYGNDEIMEFLMREMRKDFIGEGRMFMIYKRLYKEFYVKQGVIIAPTKDKYIFPIPDDEYEFSPNESPKEEK</sequence>
<evidence type="ECO:0000256" key="2">
    <source>
        <dbReference type="ARBA" id="ARBA00006275"/>
    </source>
</evidence>
<dbReference type="InterPro" id="IPR012944">
    <property type="entry name" value="SusD_RagB_dom"/>
</dbReference>
<evidence type="ECO:0000256" key="6">
    <source>
        <dbReference type="SAM" id="SignalP"/>
    </source>
</evidence>
<evidence type="ECO:0000313" key="11">
    <source>
        <dbReference type="Proteomes" id="UP000284243"/>
    </source>
</evidence>
<dbReference type="EMBL" id="QSCO01000013">
    <property type="protein sequence ID" value="RGY06215.1"/>
    <property type="molecule type" value="Genomic_DNA"/>
</dbReference>
<dbReference type="EMBL" id="QRYC01000005">
    <property type="protein sequence ID" value="RGU57444.1"/>
    <property type="molecule type" value="Genomic_DNA"/>
</dbReference>
<evidence type="ECO:0000313" key="12">
    <source>
        <dbReference type="Proteomes" id="UP000284434"/>
    </source>
</evidence>
<evidence type="ECO:0000256" key="4">
    <source>
        <dbReference type="ARBA" id="ARBA00023136"/>
    </source>
</evidence>
<feature type="signal peptide" evidence="6">
    <location>
        <begin position="1"/>
        <end position="22"/>
    </location>
</feature>
<evidence type="ECO:0000313" key="10">
    <source>
        <dbReference type="EMBL" id="RGY06215.1"/>
    </source>
</evidence>
<proteinExistence type="inferred from homology"/>
<dbReference type="RefSeq" id="WP_022159431.1">
    <property type="nucleotide sequence ID" value="NZ_CABJFF010000001.1"/>
</dbReference>
<feature type="chain" id="PRO_5036104184" evidence="6">
    <location>
        <begin position="23"/>
        <end position="499"/>
    </location>
</feature>
<name>A0A413IBI3_9BACT</name>
<dbReference type="Pfam" id="PF07980">
    <property type="entry name" value="SusD_RagB"/>
    <property type="match status" value="1"/>
</dbReference>
<organism evidence="10 12">
    <name type="scientific">Odoribacter splanchnicus</name>
    <dbReference type="NCBI Taxonomy" id="28118"/>
    <lineage>
        <taxon>Bacteria</taxon>
        <taxon>Pseudomonadati</taxon>
        <taxon>Bacteroidota</taxon>
        <taxon>Bacteroidia</taxon>
        <taxon>Bacteroidales</taxon>
        <taxon>Odoribacteraceae</taxon>
        <taxon>Odoribacter</taxon>
    </lineage>
</organism>
<dbReference type="AlphaFoldDB" id="A0A413IBI3"/>
<dbReference type="InterPro" id="IPR011990">
    <property type="entry name" value="TPR-like_helical_dom_sf"/>
</dbReference>